<organism evidence="3 4">
    <name type="scientific">Nocardioides baekrokdamisoli</name>
    <dbReference type="NCBI Taxonomy" id="1804624"/>
    <lineage>
        <taxon>Bacteria</taxon>
        <taxon>Bacillati</taxon>
        <taxon>Actinomycetota</taxon>
        <taxon>Actinomycetes</taxon>
        <taxon>Propionibacteriales</taxon>
        <taxon>Nocardioidaceae</taxon>
        <taxon>Nocardioides</taxon>
    </lineage>
</organism>
<accession>A0A3G9J069</accession>
<keyword evidence="4" id="KW-1185">Reference proteome</keyword>
<dbReference type="KEGG" id="nbe:Back2_06560"/>
<name>A0A3G9J069_9ACTN</name>
<dbReference type="AlphaFoldDB" id="A0A3G9J069"/>
<dbReference type="Proteomes" id="UP000271573">
    <property type="component" value="Chromosome"/>
</dbReference>
<gene>
    <name evidence="3" type="ORF">Back2_06560</name>
</gene>
<proteinExistence type="predicted"/>
<keyword evidence="1" id="KW-0175">Coiled coil</keyword>
<sequence length="350" mass="39021">MFVSSTYLDLVEERRAVIQALLELDCIPAGMEMFPAASEDQWTLIREVIDVSDFYLVIVGGRYGSVTSEGLSYTEKEYDYAVEIGLPVLGFVHGDPGEIPANRTELDPEAREKLDAFRSKVMKRMVKDYRSADELASVVSRGLVRAIKQYDRPGWVRGDHAMTDAVRAEIAELRAALAVAEKEQTEAATKRGRTELDTSFAHGPDNVTLAFEAKFHEYYEYKTERVELTFTWDEILNLLGPHMLDEASEPTLQALLGREAKQVLLDRPEGDWNDVSGLSVDPTGDAWGHVLVQLRALGILQAGQKKRTVSDRAVYWALTPAGDDYLVRLKATKRDGETGRATGATSMDSR</sequence>
<dbReference type="InterPro" id="IPR025139">
    <property type="entry name" value="DUF4062"/>
</dbReference>
<evidence type="ECO:0000259" key="2">
    <source>
        <dbReference type="Pfam" id="PF13271"/>
    </source>
</evidence>
<reference evidence="3 4" key="1">
    <citation type="submission" date="2018-11" db="EMBL/GenBank/DDBJ databases">
        <title>Complete genome sequence of Nocardioides baekrokdamisoli strain KCTC 39748.</title>
        <authorList>
            <person name="Kang S.W."/>
            <person name="Lee K.C."/>
            <person name="Kim K.K."/>
            <person name="Kim J.S."/>
            <person name="Kim D.S."/>
            <person name="Ko S.H."/>
            <person name="Yang S.H."/>
            <person name="Shin Y.K."/>
            <person name="Lee J.S."/>
        </authorList>
    </citation>
    <scope>NUCLEOTIDE SEQUENCE [LARGE SCALE GENOMIC DNA]</scope>
    <source>
        <strain evidence="3 4">KCTC 39748</strain>
    </source>
</reference>
<evidence type="ECO:0000256" key="1">
    <source>
        <dbReference type="SAM" id="Coils"/>
    </source>
</evidence>
<dbReference type="EMBL" id="AP019307">
    <property type="protein sequence ID" value="BBH16369.1"/>
    <property type="molecule type" value="Genomic_DNA"/>
</dbReference>
<evidence type="ECO:0000313" key="3">
    <source>
        <dbReference type="EMBL" id="BBH16369.1"/>
    </source>
</evidence>
<evidence type="ECO:0000313" key="4">
    <source>
        <dbReference type="Proteomes" id="UP000271573"/>
    </source>
</evidence>
<protein>
    <recommendedName>
        <fullName evidence="2">DUF4062 domain-containing protein</fullName>
    </recommendedName>
</protein>
<feature type="coiled-coil region" evidence="1">
    <location>
        <begin position="163"/>
        <end position="190"/>
    </location>
</feature>
<feature type="domain" description="DUF4062" evidence="2">
    <location>
        <begin position="2"/>
        <end position="81"/>
    </location>
</feature>
<dbReference type="Pfam" id="PF13271">
    <property type="entry name" value="DUF4062"/>
    <property type="match status" value="1"/>
</dbReference>
<dbReference type="RefSeq" id="WP_164512453.1">
    <property type="nucleotide sequence ID" value="NZ_AP019307.1"/>
</dbReference>